<organism evidence="3">
    <name type="scientific">Marek's disease virus serotype 2 MDV2</name>
    <dbReference type="NCBI Taxonomy" id="36353"/>
    <lineage>
        <taxon>Viruses</taxon>
        <taxon>Duplodnaviria</taxon>
        <taxon>Heunggongvirae</taxon>
        <taxon>Peploviricota</taxon>
        <taxon>Herviviricetes</taxon>
        <taxon>Herpesvirales</taxon>
        <taxon>Orthoherpesviridae</taxon>
        <taxon>Alphaherpesvirinae</taxon>
        <taxon>Mardivirus</taxon>
        <taxon>Mardivirus gallidalpha3</taxon>
        <taxon>Gallid alphaherpesvirus 3</taxon>
    </lineage>
</organism>
<reference evidence="3" key="4">
    <citation type="journal article" date="1998" name="Virus Res.">
        <title>The genetic organization and transcriptional analysis of the short unique region in the genome of nononcogenic Marek's disease virus serotype 2.</title>
        <authorList>
            <person name="Jang H.K."/>
            <person name="Ono M."/>
            <person name="Kim T.J."/>
            <person name="Izumiya Y."/>
            <person name="Damiani A.M."/>
            <person name="Matsumura T."/>
            <person name="Niikura M."/>
            <person name="Kai C."/>
            <person name="Mikami T."/>
        </authorList>
    </citation>
    <scope>NUCLEOTIDE SEQUENCE</scope>
    <source>
        <strain evidence="3">HPRS24</strain>
    </source>
</reference>
<dbReference type="InterPro" id="IPR003403">
    <property type="entry name" value="IE68"/>
</dbReference>
<evidence type="ECO:0000313" key="3">
    <source>
        <dbReference type="EMBL" id="BAA32006.1"/>
    </source>
</evidence>
<sequence length="173" mass="19488">MDGVRDRVLPDTSTDNEIYLGSGYPVQLHDEYGQISLGSPVESSNSTGNFCAPPWMPDIPRLSNDTCKIFRCLTSCRLNCAPFHDALRRALLDMHMLGRMGFRLRQHEWERIMQLTPDESINLRRTLLEADERSSHCMPNVYASDISNSLEAGTMQVTSSSNIRGISNKSVNH</sequence>
<reference evidence="3" key="1">
    <citation type="journal article" date="1996" name="Arch. Virol.">
        <title>Identification of a potential Marek's disease virus serotype 2 glycoprotein D gene with homology to herpes simplex virus glycoprotein D.</title>
        <authorList>
            <person name="Jang H.K."/>
            <person name="Ono M."/>
            <person name="Kato Y."/>
            <person name="Tohya Y."/>
            <person name="Niikura M."/>
            <person name="Mikami T."/>
        </authorList>
    </citation>
    <scope>NUCLEOTIDE SEQUENCE</scope>
    <source>
        <strain evidence="3">HPRS24</strain>
    </source>
</reference>
<keyword evidence="2" id="KW-0244">Early protein</keyword>
<evidence type="ECO:0000256" key="1">
    <source>
        <dbReference type="ARBA" id="ARBA00007003"/>
    </source>
</evidence>
<comment type="similarity">
    <text evidence="1">Belongs to the herpesviridae ICP22 family.</text>
</comment>
<protein>
    <submittedName>
        <fullName evidence="3">US1 (ICP22) protein</fullName>
    </submittedName>
</protein>
<name>O89264_9ALPH</name>
<accession>O89264</accession>
<reference evidence="3" key="3">
    <citation type="journal article" date="1997" name="Virus Res.">
        <title>Characterization and expression of the Marek's disease virus serotype 2 glycoprotein E in recombinant baculovirus-infected cells: initial analysis of its DNA sequence and antigenic properties.</title>
        <authorList>
            <person name="Jang H.K."/>
            <person name="Niikura M."/>
            <person name="Song C.S."/>
            <person name="Mikami T."/>
        </authorList>
    </citation>
    <scope>NUCLEOTIDE SEQUENCE</scope>
    <source>
        <strain evidence="3">HPRS24</strain>
    </source>
</reference>
<evidence type="ECO:0000256" key="2">
    <source>
        <dbReference type="ARBA" id="ARBA00022518"/>
    </source>
</evidence>
<dbReference type="EMBL" id="AB016432">
    <property type="protein sequence ID" value="BAA32006.1"/>
    <property type="molecule type" value="Genomic_DNA"/>
</dbReference>
<dbReference type="GO" id="GO:0010468">
    <property type="term" value="P:regulation of gene expression"/>
    <property type="evidence" value="ECO:0007669"/>
    <property type="project" value="InterPro"/>
</dbReference>
<proteinExistence type="inferred from homology"/>
<gene>
    <name evidence="3" type="primary">US1 (ICP22)</name>
</gene>
<reference evidence="3" key="2">
    <citation type="journal article" date="1996" name="J. Vet. Med. Sci.">
        <title>Marek's disease virus serotype 2 glycoprotein I gene: nucleotide sequence and expression by a recombinant baculovirus.</title>
        <authorList>
            <person name="Jang H.K."/>
            <person name="Ono M."/>
            <person name="Kim T.J."/>
            <person name="Cai J.S."/>
            <person name="Tsushima Y."/>
            <person name="Niikura M."/>
            <person name="Mikami T."/>
        </authorList>
    </citation>
    <scope>NUCLEOTIDE SEQUENCE</scope>
    <source>
        <strain evidence="3">HPRS24</strain>
    </source>
</reference>
<dbReference type="Pfam" id="PF02479">
    <property type="entry name" value="Herpes_IE68"/>
    <property type="match status" value="1"/>
</dbReference>